<keyword evidence="3" id="KW-1185">Reference proteome</keyword>
<keyword evidence="1" id="KW-1133">Transmembrane helix</keyword>
<keyword evidence="1" id="KW-0812">Transmembrane</keyword>
<feature type="transmembrane region" description="Helical" evidence="1">
    <location>
        <begin position="42"/>
        <end position="65"/>
    </location>
</feature>
<dbReference type="Proteomes" id="UP001457282">
    <property type="component" value="Unassembled WGS sequence"/>
</dbReference>
<reference evidence="2 3" key="1">
    <citation type="journal article" date="2023" name="G3 (Bethesda)">
        <title>A chromosome-length genome assembly and annotation of blackberry (Rubus argutus, cv. 'Hillquist').</title>
        <authorList>
            <person name="Bruna T."/>
            <person name="Aryal R."/>
            <person name="Dudchenko O."/>
            <person name="Sargent D.J."/>
            <person name="Mead D."/>
            <person name="Buti M."/>
            <person name="Cavallini A."/>
            <person name="Hytonen T."/>
            <person name="Andres J."/>
            <person name="Pham M."/>
            <person name="Weisz D."/>
            <person name="Mascagni F."/>
            <person name="Usai G."/>
            <person name="Natali L."/>
            <person name="Bassil N."/>
            <person name="Fernandez G.E."/>
            <person name="Lomsadze A."/>
            <person name="Armour M."/>
            <person name="Olukolu B."/>
            <person name="Poorten T."/>
            <person name="Britton C."/>
            <person name="Davik J."/>
            <person name="Ashrafi H."/>
            <person name="Aiden E.L."/>
            <person name="Borodovsky M."/>
            <person name="Worthington M."/>
        </authorList>
    </citation>
    <scope>NUCLEOTIDE SEQUENCE [LARGE SCALE GENOMIC DNA]</scope>
    <source>
        <strain evidence="2">PI 553951</strain>
    </source>
</reference>
<feature type="transmembrane region" description="Helical" evidence="1">
    <location>
        <begin position="94"/>
        <end position="115"/>
    </location>
</feature>
<gene>
    <name evidence="2" type="ORF">M0R45_004161</name>
</gene>
<comment type="caution">
    <text evidence="2">The sequence shown here is derived from an EMBL/GenBank/DDBJ whole genome shotgun (WGS) entry which is preliminary data.</text>
</comment>
<evidence type="ECO:0000256" key="1">
    <source>
        <dbReference type="SAM" id="Phobius"/>
    </source>
</evidence>
<sequence>MIKSYNRTSKVLLRGILYVDVGNAQLQSSNSRLTPRLTPLNAVSFLLIFVLFPDSVSFLPIFVVLHDALSPKLSNSQTPEHQYLLHLKPTIPNSWSPCILSLLVYYCFAIAQNYFPTNEAPKLGTAIKFSGSLSVASLVSILLPKPWDNVPYMIYVVYLVCQCGGFVRALRARGGTSHLQPVTNPTNRPMDPVIVLFGSPGLGVF</sequence>
<evidence type="ECO:0000313" key="3">
    <source>
        <dbReference type="Proteomes" id="UP001457282"/>
    </source>
</evidence>
<proteinExistence type="predicted"/>
<dbReference type="EMBL" id="JBEDUW010000001">
    <property type="protein sequence ID" value="KAK9948592.1"/>
    <property type="molecule type" value="Genomic_DNA"/>
</dbReference>
<feature type="transmembrane region" description="Helical" evidence="1">
    <location>
        <begin position="150"/>
        <end position="170"/>
    </location>
</feature>
<name>A0AAW1YJ08_RUBAR</name>
<feature type="transmembrane region" description="Helical" evidence="1">
    <location>
        <begin position="127"/>
        <end position="144"/>
    </location>
</feature>
<keyword evidence="1" id="KW-0472">Membrane</keyword>
<protein>
    <submittedName>
        <fullName evidence="2">Uncharacterized protein</fullName>
    </submittedName>
</protein>
<accession>A0AAW1YJ08</accession>
<evidence type="ECO:0000313" key="2">
    <source>
        <dbReference type="EMBL" id="KAK9948592.1"/>
    </source>
</evidence>
<dbReference type="AlphaFoldDB" id="A0AAW1YJ08"/>
<organism evidence="2 3">
    <name type="scientific">Rubus argutus</name>
    <name type="common">Southern blackberry</name>
    <dbReference type="NCBI Taxonomy" id="59490"/>
    <lineage>
        <taxon>Eukaryota</taxon>
        <taxon>Viridiplantae</taxon>
        <taxon>Streptophyta</taxon>
        <taxon>Embryophyta</taxon>
        <taxon>Tracheophyta</taxon>
        <taxon>Spermatophyta</taxon>
        <taxon>Magnoliopsida</taxon>
        <taxon>eudicotyledons</taxon>
        <taxon>Gunneridae</taxon>
        <taxon>Pentapetalae</taxon>
        <taxon>rosids</taxon>
        <taxon>fabids</taxon>
        <taxon>Rosales</taxon>
        <taxon>Rosaceae</taxon>
        <taxon>Rosoideae</taxon>
        <taxon>Rosoideae incertae sedis</taxon>
        <taxon>Rubus</taxon>
    </lineage>
</organism>